<protein>
    <recommendedName>
        <fullName evidence="5">EMP1-trafficking protein</fullName>
    </recommendedName>
</protein>
<feature type="region of interest" description="Disordered" evidence="1">
    <location>
        <begin position="1"/>
        <end position="26"/>
    </location>
</feature>
<feature type="compositionally biased region" description="Acidic residues" evidence="1">
    <location>
        <begin position="122"/>
        <end position="144"/>
    </location>
</feature>
<accession>A0A1A8WV16</accession>
<keyword evidence="2" id="KW-0472">Membrane</keyword>
<dbReference type="VEuPathDB" id="PlasmoDB:PmUG01_04030300"/>
<evidence type="ECO:0000256" key="1">
    <source>
        <dbReference type="SAM" id="MobiDB-lite"/>
    </source>
</evidence>
<organism evidence="3 4">
    <name type="scientific">Plasmodium malariae</name>
    <dbReference type="NCBI Taxonomy" id="5858"/>
    <lineage>
        <taxon>Eukaryota</taxon>
        <taxon>Sar</taxon>
        <taxon>Alveolata</taxon>
        <taxon>Apicomplexa</taxon>
        <taxon>Aconoidasida</taxon>
        <taxon>Haemosporida</taxon>
        <taxon>Plasmodiidae</taxon>
        <taxon>Plasmodium</taxon>
        <taxon>Plasmodium (Plasmodium)</taxon>
    </lineage>
</organism>
<dbReference type="EMBL" id="FLQW01003777">
    <property type="protein sequence ID" value="SBS96176.1"/>
    <property type="molecule type" value="Genomic_DNA"/>
</dbReference>
<evidence type="ECO:0000256" key="2">
    <source>
        <dbReference type="SAM" id="Phobius"/>
    </source>
</evidence>
<feature type="region of interest" description="Disordered" evidence="1">
    <location>
        <begin position="111"/>
        <end position="169"/>
    </location>
</feature>
<evidence type="ECO:0000313" key="4">
    <source>
        <dbReference type="Proteomes" id="UP000078597"/>
    </source>
</evidence>
<dbReference type="Proteomes" id="UP000078597">
    <property type="component" value="Unassembled WGS sequence"/>
</dbReference>
<evidence type="ECO:0000313" key="3">
    <source>
        <dbReference type="EMBL" id="SBS96176.1"/>
    </source>
</evidence>
<sequence>MINNLNSNNMSNANKNEGHSSGHVLVSNKDLGSSDVNVRGCYRTNEKNEKTPYFIKFSMFTVLILVLHIFNNCTYNKTLDVKGRNVENEILNIKGSRCLAQFMKKISQIKGSLMGGNSSGREEDEEEDDDDDNDDDETDEEEINNEEKGKKKENCSHNEEETSEKNIEKYRKMAEETYRKKLEERYKKMTEEEPRHIPQPLPYPNNCPDIPPQLTEEQFIQLLKMLPPEHLLQLQQQMQPQQRLQAQGPINRMQEMPSTSNGEGGGFPFGSPEEMLQFMKFINERQNMNQRCGQVEVYDEGEGQKKSIIKNMFKDITKMSPMIWPAVPPLLMMFIGTQKTYLILYTLSLIQDAFNFVQKIRN</sequence>
<reference evidence="4" key="1">
    <citation type="submission" date="2016-05" db="EMBL/GenBank/DDBJ databases">
        <authorList>
            <person name="Naeem Raeece"/>
        </authorList>
    </citation>
    <scope>NUCLEOTIDE SEQUENCE [LARGE SCALE GENOMIC DNA]</scope>
</reference>
<keyword evidence="2" id="KW-1133">Transmembrane helix</keyword>
<evidence type="ECO:0008006" key="5">
    <source>
        <dbReference type="Google" id="ProtNLM"/>
    </source>
</evidence>
<dbReference type="AlphaFoldDB" id="A0A1A8WV16"/>
<proteinExistence type="predicted"/>
<feature type="compositionally biased region" description="Basic and acidic residues" evidence="1">
    <location>
        <begin position="145"/>
        <end position="169"/>
    </location>
</feature>
<name>A0A1A8WV16_PLAMA</name>
<feature type="compositionally biased region" description="Low complexity" evidence="1">
    <location>
        <begin position="1"/>
        <end position="15"/>
    </location>
</feature>
<gene>
    <name evidence="3" type="ORF">PMALA_051840</name>
</gene>
<feature type="transmembrane region" description="Helical" evidence="2">
    <location>
        <begin position="53"/>
        <end position="70"/>
    </location>
</feature>
<keyword evidence="2" id="KW-0812">Transmembrane</keyword>